<evidence type="ECO:0000313" key="8">
    <source>
        <dbReference type="Proteomes" id="UP001194469"/>
    </source>
</evidence>
<dbReference type="PANTHER" id="PTHR32089">
    <property type="entry name" value="METHYL-ACCEPTING CHEMOTAXIS PROTEIN MCPB"/>
    <property type="match status" value="1"/>
</dbReference>
<feature type="region of interest" description="Disordered" evidence="4">
    <location>
        <begin position="271"/>
        <end position="306"/>
    </location>
</feature>
<evidence type="ECO:0000256" key="3">
    <source>
        <dbReference type="PROSITE-ProRule" id="PRU00284"/>
    </source>
</evidence>
<dbReference type="PROSITE" id="PS50111">
    <property type="entry name" value="CHEMOTAXIS_TRANSDUC_2"/>
    <property type="match status" value="1"/>
</dbReference>
<dbReference type="Pfam" id="PF12729">
    <property type="entry name" value="4HB_MCP_1"/>
    <property type="match status" value="1"/>
</dbReference>
<dbReference type="CDD" id="cd11386">
    <property type="entry name" value="MCP_signal"/>
    <property type="match status" value="1"/>
</dbReference>
<dbReference type="CDD" id="cd06225">
    <property type="entry name" value="HAMP"/>
    <property type="match status" value="1"/>
</dbReference>
<dbReference type="Pfam" id="PF00672">
    <property type="entry name" value="HAMP"/>
    <property type="match status" value="1"/>
</dbReference>
<feature type="compositionally biased region" description="Basic and acidic residues" evidence="4">
    <location>
        <begin position="295"/>
        <end position="306"/>
    </location>
</feature>
<dbReference type="RefSeq" id="WP_196610515.1">
    <property type="nucleotide sequence ID" value="NZ_VRYY01000661.1"/>
</dbReference>
<feature type="domain" description="HAMP" evidence="6">
    <location>
        <begin position="218"/>
        <end position="270"/>
    </location>
</feature>
<feature type="domain" description="Methyl-accepting transducer" evidence="5">
    <location>
        <begin position="318"/>
        <end position="554"/>
    </location>
</feature>
<reference evidence="7 8" key="1">
    <citation type="submission" date="2019-08" db="EMBL/GenBank/DDBJ databases">
        <authorList>
            <person name="Luo N."/>
        </authorList>
    </citation>
    <scope>NUCLEOTIDE SEQUENCE [LARGE SCALE GENOMIC DNA]</scope>
    <source>
        <strain evidence="7 8">NCIMB 9442</strain>
    </source>
</reference>
<dbReference type="PANTHER" id="PTHR32089:SF112">
    <property type="entry name" value="LYSOZYME-LIKE PROTEIN-RELATED"/>
    <property type="match status" value="1"/>
</dbReference>
<dbReference type="Proteomes" id="UP001194469">
    <property type="component" value="Unassembled WGS sequence"/>
</dbReference>
<evidence type="ECO:0000259" key="6">
    <source>
        <dbReference type="PROSITE" id="PS50885"/>
    </source>
</evidence>
<sequence>MRFLRQFGITTRLVVLSLLAFFFIGAAGTAGWMGARIIQENLKDVSNVRLPGLNFLIQADRDLQQLLVAERSLLFADPADKKLIDRLKKEYEDNLRQSDERWNKYKKLPLDDAAIPLIPQYDSARTAWMPLSRAVVDAALSGDPAARQKAAASSLGGTGVKFEAMREVINQLTEIIEKAAKADNEEADASYSDTMFRLAGATILALLVLAGFAIAITRSVTVPLNRTVAYSEAVSRGALEECLTVDARDEVGVLAECLCRMVSTLKDKIGEADSRSAEARAESERARQASAEAEAATRRAESAKREGMLQAADTLTGVTGVLGSASEELAAQIEQASRGAEHQMQRVSETATAMEEMNATVLEVARSAGEAASSAESARDKALSGQDVVRQVVAGIGQVQQTADQLKVDMGELGRQAEDIGRVMTVINDIADQTNLLALNAAIEAARAGDAGRGFAVVADEVRKLAEKTMLATKEVGQAIAGIQGGTRRNVGHVDDTVQHVQQVTRLATESGESLGVIVNLAASVSDQVRSIATASEEQSAASEEINRSIEDISRVSAESAEVMRQSAAAVAEMAQQSHVLQELIRKMREDG</sequence>
<dbReference type="EMBL" id="VRYY01000661">
    <property type="protein sequence ID" value="MBG3878649.1"/>
    <property type="molecule type" value="Genomic_DNA"/>
</dbReference>
<dbReference type="Gene3D" id="6.10.340.10">
    <property type="match status" value="1"/>
</dbReference>
<evidence type="ECO:0000259" key="5">
    <source>
        <dbReference type="PROSITE" id="PS50111"/>
    </source>
</evidence>
<dbReference type="PROSITE" id="PS50885">
    <property type="entry name" value="HAMP"/>
    <property type="match status" value="1"/>
</dbReference>
<evidence type="ECO:0000256" key="2">
    <source>
        <dbReference type="ARBA" id="ARBA00029447"/>
    </source>
</evidence>
<feature type="compositionally biased region" description="Basic and acidic residues" evidence="4">
    <location>
        <begin position="271"/>
        <end position="287"/>
    </location>
</feature>
<evidence type="ECO:0000256" key="1">
    <source>
        <dbReference type="ARBA" id="ARBA00023224"/>
    </source>
</evidence>
<dbReference type="SMART" id="SM00283">
    <property type="entry name" value="MA"/>
    <property type="match status" value="1"/>
</dbReference>
<evidence type="ECO:0000256" key="4">
    <source>
        <dbReference type="SAM" id="MobiDB-lite"/>
    </source>
</evidence>
<keyword evidence="1 3" id="KW-0807">Transducer</keyword>
<evidence type="ECO:0000313" key="7">
    <source>
        <dbReference type="EMBL" id="MBG3878649.1"/>
    </source>
</evidence>
<gene>
    <name evidence="7" type="ORF">FVW20_16965</name>
</gene>
<dbReference type="SMART" id="SM00304">
    <property type="entry name" value="HAMP"/>
    <property type="match status" value="1"/>
</dbReference>
<name>A0ABS0J863_9BACT</name>
<proteinExistence type="inferred from homology"/>
<dbReference type="SUPFAM" id="SSF58104">
    <property type="entry name" value="Methyl-accepting chemotaxis protein (MCP) signaling domain"/>
    <property type="match status" value="1"/>
</dbReference>
<accession>A0ABS0J863</accession>
<dbReference type="Pfam" id="PF00015">
    <property type="entry name" value="MCPsignal"/>
    <property type="match status" value="1"/>
</dbReference>
<dbReference type="InterPro" id="IPR004089">
    <property type="entry name" value="MCPsignal_dom"/>
</dbReference>
<comment type="caution">
    <text evidence="7">The sequence shown here is derived from an EMBL/GenBank/DDBJ whole genome shotgun (WGS) entry which is preliminary data.</text>
</comment>
<protein>
    <submittedName>
        <fullName evidence="7">HAMP domain-containing protein</fullName>
    </submittedName>
</protein>
<organism evidence="7 8">
    <name type="scientific">Nitratidesulfovibrio oxamicus</name>
    <dbReference type="NCBI Taxonomy" id="32016"/>
    <lineage>
        <taxon>Bacteria</taxon>
        <taxon>Pseudomonadati</taxon>
        <taxon>Thermodesulfobacteriota</taxon>
        <taxon>Desulfovibrionia</taxon>
        <taxon>Desulfovibrionales</taxon>
        <taxon>Desulfovibrionaceae</taxon>
        <taxon>Nitratidesulfovibrio</taxon>
    </lineage>
</organism>
<comment type="similarity">
    <text evidence="2">Belongs to the methyl-accepting chemotaxis (MCP) protein family.</text>
</comment>
<dbReference type="InterPro" id="IPR003660">
    <property type="entry name" value="HAMP_dom"/>
</dbReference>
<keyword evidence="8" id="KW-1185">Reference proteome</keyword>
<dbReference type="Gene3D" id="1.10.287.950">
    <property type="entry name" value="Methyl-accepting chemotaxis protein"/>
    <property type="match status" value="1"/>
</dbReference>
<dbReference type="InterPro" id="IPR024478">
    <property type="entry name" value="HlyB_4HB_MCP"/>
</dbReference>